<feature type="region of interest" description="Disordered" evidence="2">
    <location>
        <begin position="425"/>
        <end position="453"/>
    </location>
</feature>
<evidence type="ECO:0000256" key="3">
    <source>
        <dbReference type="SAM" id="Phobius"/>
    </source>
</evidence>
<keyword evidence="3" id="KW-0472">Membrane</keyword>
<feature type="transmembrane region" description="Helical" evidence="3">
    <location>
        <begin position="696"/>
        <end position="713"/>
    </location>
</feature>
<feature type="transmembrane region" description="Helical" evidence="3">
    <location>
        <begin position="733"/>
        <end position="751"/>
    </location>
</feature>
<feature type="transmembrane region" description="Helical" evidence="3">
    <location>
        <begin position="315"/>
        <end position="340"/>
    </location>
</feature>
<evidence type="ECO:0000256" key="1">
    <source>
        <dbReference type="ARBA" id="ARBA00007367"/>
    </source>
</evidence>
<feature type="transmembrane region" description="Helical" evidence="3">
    <location>
        <begin position="346"/>
        <end position="364"/>
    </location>
</feature>
<dbReference type="PANTHER" id="PTHR31102:SF1">
    <property type="entry name" value="CATION_H+ EXCHANGER DOMAIN-CONTAINING PROTEIN"/>
    <property type="match status" value="1"/>
</dbReference>
<dbReference type="InterPro" id="IPR051843">
    <property type="entry name" value="CPA1_transporter"/>
</dbReference>
<sequence>MKKYHKDSQQNTHVRYSLRRLKRSSEHSNDAHTTNANHRHPGHVVHFRERCCHGIRTVCLPPWLTDTLLCVYRWTGGVLAYALLFLLIYTTLLAVNPSVATLPKCRRIIVPDLDARLGNKTTEQATASTSGLYSIPFGYKVALQCHNGEAFSVLIYYVVGFICGEITELLRFPGLLGMLLGGMALRNVGSVLIPETIYHDLPDGSHPFPLNPSIPLTPETPTNMMDYPFNVNDLPTQLVALLAVNPALSGILRQLALTTILTRAGLGLDATTLKEVCGISPAVVVPNMLRLEVAGWGVAKGIPTMVIAASSLDDVAAITGFGVALAIALSTNTNVVGIILWGPAEALIGIGFGTVVGLVICLLPPPQLEHSHLIRGLYLVGMAVVGVVGSTGLHLPGAGALACITLAFVTASGWRAGFPWRLKQSSEDKPVDAGHQAAEGEGSSGGLEKDNLNENKKLPKISSQPQQHEGANQTDSEHYNLHDNEIGKRKDGIGLHPQRQHPTGAISPAILDALVEAHPSCYIDLEQSGKFYASTPSHGSKYTDEYQINSVVSDAAKITDLPEHVEPPITTHTARSFFRRFSLPQPTADYELDSFSAPSSFRRGLRHGSRKCQNVANLGRELQTTSISGGNENLEFGKDQTAGRSLTITEEEEEEKGEEEERKEEEATEGETADTEHAATPRERGMACVCSMRQTMATLWWIVQPVLFSLIGYEVDFTRLRGTATGNGMLCSLIGWVFRFLATIAAVLPSNLNMRERLFVACAWLPKATVQAAIGPVALDTARQLHKPANVIDWGEQVVTIAALSIVITAPLGAILIALTAPHLLKRDRPIP</sequence>
<comment type="caution">
    <text evidence="4">The sequence shown here is derived from an EMBL/GenBank/DDBJ whole genome shotgun (WGS) entry which is preliminary data.</text>
</comment>
<dbReference type="GO" id="GO:0098662">
    <property type="term" value="P:inorganic cation transmembrane transport"/>
    <property type="evidence" value="ECO:0007669"/>
    <property type="project" value="TreeGrafter"/>
</dbReference>
<feature type="region of interest" description="Disordered" evidence="2">
    <location>
        <begin position="623"/>
        <end position="681"/>
    </location>
</feature>
<dbReference type="EMBL" id="CAXLJL010000822">
    <property type="protein sequence ID" value="CAL5140988.1"/>
    <property type="molecule type" value="Genomic_DNA"/>
</dbReference>
<keyword evidence="3" id="KW-1133">Transmembrane helix</keyword>
<dbReference type="PANTHER" id="PTHR31102">
    <property type="match status" value="1"/>
</dbReference>
<gene>
    <name evidence="4" type="ORF">CDAUBV1_LOCUS16276</name>
</gene>
<feature type="transmembrane region" description="Helical" evidence="3">
    <location>
        <begin position="78"/>
        <end position="99"/>
    </location>
</feature>
<proteinExistence type="inferred from homology"/>
<feature type="transmembrane region" description="Helical" evidence="3">
    <location>
        <begin position="376"/>
        <end position="393"/>
    </location>
</feature>
<accession>A0AAV2TWD4</accession>
<evidence type="ECO:0000313" key="5">
    <source>
        <dbReference type="Proteomes" id="UP001497525"/>
    </source>
</evidence>
<dbReference type="AlphaFoldDB" id="A0AAV2TWD4"/>
<protein>
    <submittedName>
        <fullName evidence="4">Uncharacterized protein</fullName>
    </submittedName>
</protein>
<keyword evidence="3" id="KW-0812">Transmembrane</keyword>
<feature type="region of interest" description="Disordered" evidence="2">
    <location>
        <begin position="1"/>
        <end position="39"/>
    </location>
</feature>
<comment type="similarity">
    <text evidence="1">Belongs to the monovalent cation:proton antiporter 1 (CPA1) transporter (TC 2.A.36) family.</text>
</comment>
<feature type="compositionally biased region" description="Acidic residues" evidence="2">
    <location>
        <begin position="649"/>
        <end position="673"/>
    </location>
</feature>
<evidence type="ECO:0000313" key="4">
    <source>
        <dbReference type="EMBL" id="CAL5140988.1"/>
    </source>
</evidence>
<reference evidence="4" key="1">
    <citation type="submission" date="2024-06" db="EMBL/GenBank/DDBJ databases">
        <authorList>
            <person name="Liu X."/>
            <person name="Lenzi L."/>
            <person name="Haldenby T S."/>
            <person name="Uol C."/>
        </authorList>
    </citation>
    <scope>NUCLEOTIDE SEQUENCE</scope>
</reference>
<feature type="region of interest" description="Disordered" evidence="2">
    <location>
        <begin position="460"/>
        <end position="479"/>
    </location>
</feature>
<organism evidence="4 5">
    <name type="scientific">Calicophoron daubneyi</name>
    <name type="common">Rumen fluke</name>
    <name type="synonym">Paramphistomum daubneyi</name>
    <dbReference type="NCBI Taxonomy" id="300641"/>
    <lineage>
        <taxon>Eukaryota</taxon>
        <taxon>Metazoa</taxon>
        <taxon>Spiralia</taxon>
        <taxon>Lophotrochozoa</taxon>
        <taxon>Platyhelminthes</taxon>
        <taxon>Trematoda</taxon>
        <taxon>Digenea</taxon>
        <taxon>Plagiorchiida</taxon>
        <taxon>Pronocephalata</taxon>
        <taxon>Paramphistomoidea</taxon>
        <taxon>Paramphistomidae</taxon>
        <taxon>Calicophoron</taxon>
    </lineage>
</organism>
<dbReference type="Proteomes" id="UP001497525">
    <property type="component" value="Unassembled WGS sequence"/>
</dbReference>
<feature type="transmembrane region" description="Helical" evidence="3">
    <location>
        <begin position="799"/>
        <end position="819"/>
    </location>
</feature>
<feature type="compositionally biased region" description="Polar residues" evidence="2">
    <location>
        <begin position="461"/>
        <end position="474"/>
    </location>
</feature>
<evidence type="ECO:0000256" key="2">
    <source>
        <dbReference type="SAM" id="MobiDB-lite"/>
    </source>
</evidence>
<name>A0AAV2TWD4_CALDB</name>